<evidence type="ECO:0000256" key="2">
    <source>
        <dbReference type="ARBA" id="ARBA00022643"/>
    </source>
</evidence>
<dbReference type="SUPFAM" id="SSF55469">
    <property type="entry name" value="FMN-dependent nitroreductase-like"/>
    <property type="match status" value="1"/>
</dbReference>
<evidence type="ECO:0000313" key="5">
    <source>
        <dbReference type="EMBL" id="GAA1965258.1"/>
    </source>
</evidence>
<dbReference type="Gene3D" id="3.40.109.10">
    <property type="entry name" value="NADH Oxidase"/>
    <property type="match status" value="1"/>
</dbReference>
<keyword evidence="2" id="KW-0288">FMN</keyword>
<dbReference type="Pfam" id="PF00881">
    <property type="entry name" value="Nitroreductase"/>
    <property type="match status" value="1"/>
</dbReference>
<dbReference type="EMBL" id="BAAAPB010000002">
    <property type="protein sequence ID" value="GAA1965258.1"/>
    <property type="molecule type" value="Genomic_DNA"/>
</dbReference>
<keyword evidence="3" id="KW-0560">Oxidoreductase</keyword>
<keyword evidence="1" id="KW-0285">Flavoprotein</keyword>
<keyword evidence="6" id="KW-1185">Reference proteome</keyword>
<dbReference type="PANTHER" id="PTHR23026:SF90">
    <property type="entry name" value="IODOTYROSINE DEIODINASE 1"/>
    <property type="match status" value="1"/>
</dbReference>
<dbReference type="InterPro" id="IPR029479">
    <property type="entry name" value="Nitroreductase"/>
</dbReference>
<proteinExistence type="predicted"/>
<gene>
    <name evidence="5" type="ORF">GCM10009798_26930</name>
</gene>
<name>A0ABN2R906_9ACTN</name>
<evidence type="ECO:0000259" key="4">
    <source>
        <dbReference type="Pfam" id="PF00881"/>
    </source>
</evidence>
<dbReference type="InterPro" id="IPR050627">
    <property type="entry name" value="Nitroreductase/BluB"/>
</dbReference>
<feature type="domain" description="Nitroreductase" evidence="4">
    <location>
        <begin position="155"/>
        <end position="300"/>
    </location>
</feature>
<reference evidence="5 6" key="1">
    <citation type="journal article" date="2019" name="Int. J. Syst. Evol. Microbiol.">
        <title>The Global Catalogue of Microorganisms (GCM) 10K type strain sequencing project: providing services to taxonomists for standard genome sequencing and annotation.</title>
        <authorList>
            <consortium name="The Broad Institute Genomics Platform"/>
            <consortium name="The Broad Institute Genome Sequencing Center for Infectious Disease"/>
            <person name="Wu L."/>
            <person name="Ma J."/>
        </authorList>
    </citation>
    <scope>NUCLEOTIDE SEQUENCE [LARGE SCALE GENOMIC DNA]</scope>
    <source>
        <strain evidence="5 6">JCM 15309</strain>
    </source>
</reference>
<evidence type="ECO:0000313" key="6">
    <source>
        <dbReference type="Proteomes" id="UP001500571"/>
    </source>
</evidence>
<evidence type="ECO:0000256" key="3">
    <source>
        <dbReference type="ARBA" id="ARBA00023002"/>
    </source>
</evidence>
<dbReference type="Proteomes" id="UP001500571">
    <property type="component" value="Unassembled WGS sequence"/>
</dbReference>
<accession>A0ABN2R906</accession>
<organism evidence="5 6">
    <name type="scientific">Nocardioides panacihumi</name>
    <dbReference type="NCBI Taxonomy" id="400774"/>
    <lineage>
        <taxon>Bacteria</taxon>
        <taxon>Bacillati</taxon>
        <taxon>Actinomycetota</taxon>
        <taxon>Actinomycetes</taxon>
        <taxon>Propionibacteriales</taxon>
        <taxon>Nocardioidaceae</taxon>
        <taxon>Nocardioides</taxon>
    </lineage>
</organism>
<dbReference type="CDD" id="cd02062">
    <property type="entry name" value="Nitro_FMN_reductase"/>
    <property type="match status" value="1"/>
</dbReference>
<dbReference type="InterPro" id="IPR000415">
    <property type="entry name" value="Nitroreductase-like"/>
</dbReference>
<comment type="caution">
    <text evidence="5">The sequence shown here is derived from an EMBL/GenBank/DDBJ whole genome shotgun (WGS) entry which is preliminary data.</text>
</comment>
<sequence length="326" mass="35914">MKVGRMAVVRTTPARRGPWRSARDQYELVREFLRDARRYVRHSIPRGGPDRFDTLDGMYLDAATTRLYHRIEKGMTHPAPRRPFGDSVASRVSRAIASPGAAGEHQGFFVEHARRALDALDRWNADGEMTDDIAPLGSALPANPLDPATLAAFLESRHSVRSYDPDLPVDRAVIEEAVRLAGTAPSVCNRQAARAYYFDDRADIARVLSVHEGSAGFGKLLPGLFVVTYDLRAFEAARERNQGWIDGGLFAMTLLLALHGLGLGAIPLNWSRRNEASDLLREKAAIPEHENIVMLVGVGHPAPGHRVARSARRPLSQVLRIGMPPA</sequence>
<dbReference type="PANTHER" id="PTHR23026">
    <property type="entry name" value="NADPH NITROREDUCTASE"/>
    <property type="match status" value="1"/>
</dbReference>
<evidence type="ECO:0000256" key="1">
    <source>
        <dbReference type="ARBA" id="ARBA00022630"/>
    </source>
</evidence>
<protein>
    <submittedName>
        <fullName evidence="5">Nitroreductase family protein</fullName>
    </submittedName>
</protein>